<name>K0T6V7_THAOC</name>
<dbReference type="EMBL" id="AGNL01005284">
    <property type="protein sequence ID" value="EJK72799.1"/>
    <property type="molecule type" value="Genomic_DNA"/>
</dbReference>
<gene>
    <name evidence="1" type="ORF">THAOC_05632</name>
</gene>
<accession>K0T6V7</accession>
<sequence>MASRPRRQELLSTVRKEGKFGKEFCLSAKRGAHEIGIKVEHGTVMFLKKELAGMGSKYYHGVPMRLNRGKITGSPSSSLTLSRRSRHRLACCDCGFECMWGGEMIDIVKWMGCGGCIQVDLWIVDVGAKSCAGS</sequence>
<evidence type="ECO:0000313" key="2">
    <source>
        <dbReference type="Proteomes" id="UP000266841"/>
    </source>
</evidence>
<dbReference type="AlphaFoldDB" id="K0T6V7"/>
<dbReference type="Proteomes" id="UP000266841">
    <property type="component" value="Unassembled WGS sequence"/>
</dbReference>
<organism evidence="1 2">
    <name type="scientific">Thalassiosira oceanica</name>
    <name type="common">Marine diatom</name>
    <dbReference type="NCBI Taxonomy" id="159749"/>
    <lineage>
        <taxon>Eukaryota</taxon>
        <taxon>Sar</taxon>
        <taxon>Stramenopiles</taxon>
        <taxon>Ochrophyta</taxon>
        <taxon>Bacillariophyta</taxon>
        <taxon>Coscinodiscophyceae</taxon>
        <taxon>Thalassiosirophycidae</taxon>
        <taxon>Thalassiosirales</taxon>
        <taxon>Thalassiosiraceae</taxon>
        <taxon>Thalassiosira</taxon>
    </lineage>
</organism>
<reference evidence="1 2" key="1">
    <citation type="journal article" date="2012" name="Genome Biol.">
        <title>Genome and low-iron response of an oceanic diatom adapted to chronic iron limitation.</title>
        <authorList>
            <person name="Lommer M."/>
            <person name="Specht M."/>
            <person name="Roy A.S."/>
            <person name="Kraemer L."/>
            <person name="Andreson R."/>
            <person name="Gutowska M.A."/>
            <person name="Wolf J."/>
            <person name="Bergner S.V."/>
            <person name="Schilhabel M.B."/>
            <person name="Klostermeier U.C."/>
            <person name="Beiko R.G."/>
            <person name="Rosenstiel P."/>
            <person name="Hippler M."/>
            <person name="Laroche J."/>
        </authorList>
    </citation>
    <scope>NUCLEOTIDE SEQUENCE [LARGE SCALE GENOMIC DNA]</scope>
    <source>
        <strain evidence="1 2">CCMP1005</strain>
    </source>
</reference>
<comment type="caution">
    <text evidence="1">The sequence shown here is derived from an EMBL/GenBank/DDBJ whole genome shotgun (WGS) entry which is preliminary data.</text>
</comment>
<evidence type="ECO:0000313" key="1">
    <source>
        <dbReference type="EMBL" id="EJK72799.1"/>
    </source>
</evidence>
<proteinExistence type="predicted"/>
<keyword evidence="2" id="KW-1185">Reference proteome</keyword>
<protein>
    <submittedName>
        <fullName evidence="1">Uncharacterized protein</fullName>
    </submittedName>
</protein>